<dbReference type="GO" id="GO:0008033">
    <property type="term" value="P:tRNA processing"/>
    <property type="evidence" value="ECO:0007669"/>
    <property type="project" value="UniProtKB-KW"/>
</dbReference>
<proteinExistence type="inferred from homology"/>
<protein>
    <recommendedName>
        <fullName evidence="10">L-threonylcarbamoyladenylate synthase</fullName>
        <ecNumber evidence="3">2.7.7.87</ecNumber>
    </recommendedName>
    <alternativeName>
        <fullName evidence="10">L-threonylcarbamoyladenylate synthase</fullName>
    </alternativeName>
</protein>
<evidence type="ECO:0000256" key="7">
    <source>
        <dbReference type="ARBA" id="ARBA00022695"/>
    </source>
</evidence>
<evidence type="ECO:0000313" key="13">
    <source>
        <dbReference type="EMBL" id="MPM45931.1"/>
    </source>
</evidence>
<evidence type="ECO:0000256" key="8">
    <source>
        <dbReference type="ARBA" id="ARBA00022741"/>
    </source>
</evidence>
<dbReference type="GO" id="GO:0061710">
    <property type="term" value="F:L-threonylcarbamoyladenylate synthase"/>
    <property type="evidence" value="ECO:0007669"/>
    <property type="project" value="UniProtKB-EC"/>
</dbReference>
<accession>A0A645A128</accession>
<dbReference type="GO" id="GO:0000049">
    <property type="term" value="F:tRNA binding"/>
    <property type="evidence" value="ECO:0007669"/>
    <property type="project" value="TreeGrafter"/>
</dbReference>
<name>A0A645A128_9ZZZZ</name>
<dbReference type="PANTHER" id="PTHR17490:SF16">
    <property type="entry name" value="THREONYLCARBAMOYL-AMP SYNTHASE"/>
    <property type="match status" value="1"/>
</dbReference>
<evidence type="ECO:0000256" key="5">
    <source>
        <dbReference type="ARBA" id="ARBA00022679"/>
    </source>
</evidence>
<keyword evidence="9" id="KW-0067">ATP-binding</keyword>
<dbReference type="InterPro" id="IPR050156">
    <property type="entry name" value="TC-AMP_synthase_SUA5"/>
</dbReference>
<dbReference type="PANTHER" id="PTHR17490">
    <property type="entry name" value="SUA5"/>
    <property type="match status" value="1"/>
</dbReference>
<evidence type="ECO:0000259" key="12">
    <source>
        <dbReference type="PROSITE" id="PS51163"/>
    </source>
</evidence>
<dbReference type="Gene3D" id="3.90.870.10">
    <property type="entry name" value="DHBP synthase"/>
    <property type="match status" value="1"/>
</dbReference>
<reference evidence="13" key="1">
    <citation type="submission" date="2019-08" db="EMBL/GenBank/DDBJ databases">
        <authorList>
            <person name="Kucharzyk K."/>
            <person name="Murdoch R.W."/>
            <person name="Higgins S."/>
            <person name="Loffler F."/>
        </authorList>
    </citation>
    <scope>NUCLEOTIDE SEQUENCE</scope>
</reference>
<dbReference type="GO" id="GO:0003725">
    <property type="term" value="F:double-stranded RNA binding"/>
    <property type="evidence" value="ECO:0007669"/>
    <property type="project" value="InterPro"/>
</dbReference>
<keyword evidence="7 13" id="KW-0548">Nucleotidyltransferase</keyword>
<dbReference type="SUPFAM" id="SSF55821">
    <property type="entry name" value="YrdC/RibB"/>
    <property type="match status" value="1"/>
</dbReference>
<dbReference type="GO" id="GO:0005524">
    <property type="term" value="F:ATP binding"/>
    <property type="evidence" value="ECO:0007669"/>
    <property type="project" value="UniProtKB-KW"/>
</dbReference>
<evidence type="ECO:0000256" key="6">
    <source>
        <dbReference type="ARBA" id="ARBA00022694"/>
    </source>
</evidence>
<evidence type="ECO:0000256" key="2">
    <source>
        <dbReference type="ARBA" id="ARBA00007663"/>
    </source>
</evidence>
<sequence>MIFKKKGTVPAEVTNGFETIALRMPDNAFVLSVINGVGVTLLVPSANITTQPPALNYQEVLDQLDGRIDGVVIGTCRNNISSTILNTLEPELTIVREGPISLEAIKMSLKETANG</sequence>
<dbReference type="InterPro" id="IPR006070">
    <property type="entry name" value="Sua5-like_dom"/>
</dbReference>
<keyword evidence="6" id="KW-0819">tRNA processing</keyword>
<dbReference type="PROSITE" id="PS51163">
    <property type="entry name" value="YRDC"/>
    <property type="match status" value="1"/>
</dbReference>
<keyword evidence="5 13" id="KW-0808">Transferase</keyword>
<dbReference type="InterPro" id="IPR017945">
    <property type="entry name" value="DHBP_synth_RibB-like_a/b_dom"/>
</dbReference>
<comment type="subcellular location">
    <subcellularLocation>
        <location evidence="1">Cytoplasm</location>
    </subcellularLocation>
</comment>
<evidence type="ECO:0000256" key="3">
    <source>
        <dbReference type="ARBA" id="ARBA00012584"/>
    </source>
</evidence>
<comment type="catalytic activity">
    <reaction evidence="11">
        <text>L-threonine + hydrogencarbonate + ATP = L-threonylcarbamoyladenylate + diphosphate + H2O</text>
        <dbReference type="Rhea" id="RHEA:36407"/>
        <dbReference type="ChEBI" id="CHEBI:15377"/>
        <dbReference type="ChEBI" id="CHEBI:17544"/>
        <dbReference type="ChEBI" id="CHEBI:30616"/>
        <dbReference type="ChEBI" id="CHEBI:33019"/>
        <dbReference type="ChEBI" id="CHEBI:57926"/>
        <dbReference type="ChEBI" id="CHEBI:73682"/>
        <dbReference type="EC" id="2.7.7.87"/>
    </reaction>
</comment>
<comment type="similarity">
    <text evidence="2">Belongs to the SUA5 family.</text>
</comment>
<gene>
    <name evidence="13" type="primary">ywlC_17</name>
    <name evidence="13" type="ORF">SDC9_92623</name>
</gene>
<dbReference type="Pfam" id="PF01300">
    <property type="entry name" value="Sua5_yciO_yrdC"/>
    <property type="match status" value="1"/>
</dbReference>
<evidence type="ECO:0000256" key="11">
    <source>
        <dbReference type="ARBA" id="ARBA00048366"/>
    </source>
</evidence>
<feature type="domain" description="YrdC-like" evidence="12">
    <location>
        <begin position="1"/>
        <end position="100"/>
    </location>
</feature>
<evidence type="ECO:0000256" key="1">
    <source>
        <dbReference type="ARBA" id="ARBA00004496"/>
    </source>
</evidence>
<keyword evidence="4" id="KW-0963">Cytoplasm</keyword>
<dbReference type="GO" id="GO:0005737">
    <property type="term" value="C:cytoplasm"/>
    <property type="evidence" value="ECO:0007669"/>
    <property type="project" value="UniProtKB-SubCell"/>
</dbReference>
<dbReference type="EC" id="2.7.7.87" evidence="3"/>
<evidence type="ECO:0000256" key="4">
    <source>
        <dbReference type="ARBA" id="ARBA00022490"/>
    </source>
</evidence>
<organism evidence="13">
    <name type="scientific">bioreactor metagenome</name>
    <dbReference type="NCBI Taxonomy" id="1076179"/>
    <lineage>
        <taxon>unclassified sequences</taxon>
        <taxon>metagenomes</taxon>
        <taxon>ecological metagenomes</taxon>
    </lineage>
</organism>
<comment type="caution">
    <text evidence="13">The sequence shown here is derived from an EMBL/GenBank/DDBJ whole genome shotgun (WGS) entry which is preliminary data.</text>
</comment>
<keyword evidence="8" id="KW-0547">Nucleotide-binding</keyword>
<dbReference type="GO" id="GO:0006450">
    <property type="term" value="P:regulation of translational fidelity"/>
    <property type="evidence" value="ECO:0007669"/>
    <property type="project" value="TreeGrafter"/>
</dbReference>
<dbReference type="EMBL" id="VSSQ01011073">
    <property type="protein sequence ID" value="MPM45931.1"/>
    <property type="molecule type" value="Genomic_DNA"/>
</dbReference>
<evidence type="ECO:0000256" key="9">
    <source>
        <dbReference type="ARBA" id="ARBA00022840"/>
    </source>
</evidence>
<dbReference type="AlphaFoldDB" id="A0A645A128"/>
<evidence type="ECO:0000256" key="10">
    <source>
        <dbReference type="ARBA" id="ARBA00029774"/>
    </source>
</evidence>